<keyword evidence="4 5" id="KW-0472">Membrane</keyword>
<sequence length="490" mass="54113">MKGGRTEVIPGSSIRLSACRVSVAVCLSEGWISPGPRGSGLVGLEVCQPSSSLCTSPKPPPPRRDRLDKDLTIGQMQDPSPMNLTSSTSQNRGVPVKAVLLMAPCLVCLYVNGVMLFALSSKSAFLESSRYLLFGHLLLSDSLHLVACVLLYMIAVAKVRLTSSLCMFVLMLAEAIAVASPLTLAVMSLERYVAICLPLRHAQISTQRRTGTTIAVLWCVAMVDPYAEVLYYIALGNRIVTLQTFCSRNMLAGRVSTQINTALTGLYFLLVGAAITYTYVFILLAARSATATSRASKARRTVLLHMLQLCLCLTSTMYNMMNSTASVNASRQMGYQIQYLLFLCFIIFPRFLNPLIYGLRDNAFRAVFIHYFLFSDISKVVEVLFGEAPPPILMIGHSMGGAIAVHAAAANQTHPCSAFVSLMWWKSKRSSVFEWRVDLSRTERFWTGWFRGLCRCGHAVHEDAPDKVADAMATFMVRHTFTDFKEGFLW</sequence>
<comment type="subcellular location">
    <subcellularLocation>
        <location evidence="1">Membrane</location>
    </subcellularLocation>
</comment>
<feature type="transmembrane region" description="Helical" evidence="5">
    <location>
        <begin position="98"/>
        <end position="119"/>
    </location>
</feature>
<keyword evidence="3 5" id="KW-1133">Transmembrane helix</keyword>
<dbReference type="PANTHER" id="PTHR26451">
    <property type="entry name" value="G_PROTEIN_RECEP_F1_2 DOMAIN-CONTAINING PROTEIN"/>
    <property type="match status" value="1"/>
</dbReference>
<dbReference type="Proteomes" id="UP001174136">
    <property type="component" value="Unassembled WGS sequence"/>
</dbReference>
<feature type="transmembrane region" description="Helical" evidence="5">
    <location>
        <begin position="333"/>
        <end position="352"/>
    </location>
</feature>
<dbReference type="GO" id="GO:0004930">
    <property type="term" value="F:G protein-coupled receptor activity"/>
    <property type="evidence" value="ECO:0007669"/>
    <property type="project" value="InterPro"/>
</dbReference>
<evidence type="ECO:0000256" key="5">
    <source>
        <dbReference type="SAM" id="Phobius"/>
    </source>
</evidence>
<dbReference type="PRINTS" id="PR00237">
    <property type="entry name" value="GPCRRHODOPSN"/>
</dbReference>
<accession>A0AA47M9F4</accession>
<feature type="transmembrane region" description="Helical" evidence="5">
    <location>
        <begin position="210"/>
        <end position="234"/>
    </location>
</feature>
<keyword evidence="2 5" id="KW-0812">Transmembrane</keyword>
<dbReference type="PANTHER" id="PTHR26451:SF866">
    <property type="entry name" value="ODORANT RECEPTOR-RELATED"/>
    <property type="match status" value="1"/>
</dbReference>
<dbReference type="GO" id="GO:0016020">
    <property type="term" value="C:membrane"/>
    <property type="evidence" value="ECO:0007669"/>
    <property type="project" value="UniProtKB-SubCell"/>
</dbReference>
<feature type="transmembrane region" description="Helical" evidence="5">
    <location>
        <begin position="131"/>
        <end position="155"/>
    </location>
</feature>
<dbReference type="Gene3D" id="1.20.1070.10">
    <property type="entry name" value="Rhodopsin 7-helix transmembrane proteins"/>
    <property type="match status" value="1"/>
</dbReference>
<feature type="transmembrane region" description="Helical" evidence="5">
    <location>
        <begin position="167"/>
        <end position="189"/>
    </location>
</feature>
<dbReference type="InterPro" id="IPR052921">
    <property type="entry name" value="GPCR1_Superfamily_Member"/>
</dbReference>
<dbReference type="EMBL" id="JAOPHQ010005360">
    <property type="protein sequence ID" value="KAK0135932.1"/>
    <property type="molecule type" value="Genomic_DNA"/>
</dbReference>
<keyword evidence="8" id="KW-1185">Reference proteome</keyword>
<dbReference type="PROSITE" id="PS50262">
    <property type="entry name" value="G_PROTEIN_RECEP_F1_2"/>
    <property type="match status" value="1"/>
</dbReference>
<dbReference type="SUPFAM" id="SSF81321">
    <property type="entry name" value="Family A G protein-coupled receptor-like"/>
    <property type="match status" value="1"/>
</dbReference>
<evidence type="ECO:0000256" key="4">
    <source>
        <dbReference type="ARBA" id="ARBA00023136"/>
    </source>
</evidence>
<comment type="caution">
    <text evidence="7">The sequence shown here is derived from an EMBL/GenBank/DDBJ whole genome shotgun (WGS) entry which is preliminary data.</text>
</comment>
<evidence type="ECO:0000313" key="8">
    <source>
        <dbReference type="Proteomes" id="UP001174136"/>
    </source>
</evidence>
<feature type="transmembrane region" description="Helical" evidence="5">
    <location>
        <begin position="266"/>
        <end position="290"/>
    </location>
</feature>
<organism evidence="7 8">
    <name type="scientific">Merluccius polli</name>
    <name type="common">Benguela hake</name>
    <name type="synonym">Merluccius cadenati</name>
    <dbReference type="NCBI Taxonomy" id="89951"/>
    <lineage>
        <taxon>Eukaryota</taxon>
        <taxon>Metazoa</taxon>
        <taxon>Chordata</taxon>
        <taxon>Craniata</taxon>
        <taxon>Vertebrata</taxon>
        <taxon>Euteleostomi</taxon>
        <taxon>Actinopterygii</taxon>
        <taxon>Neopterygii</taxon>
        <taxon>Teleostei</taxon>
        <taxon>Neoteleostei</taxon>
        <taxon>Acanthomorphata</taxon>
        <taxon>Zeiogadaria</taxon>
        <taxon>Gadariae</taxon>
        <taxon>Gadiformes</taxon>
        <taxon>Gadoidei</taxon>
        <taxon>Merlucciidae</taxon>
        <taxon>Merluccius</taxon>
    </lineage>
</organism>
<evidence type="ECO:0000256" key="1">
    <source>
        <dbReference type="ARBA" id="ARBA00004370"/>
    </source>
</evidence>
<evidence type="ECO:0000256" key="2">
    <source>
        <dbReference type="ARBA" id="ARBA00022692"/>
    </source>
</evidence>
<protein>
    <submittedName>
        <fullName evidence="7">Odorant receptor 131-2</fullName>
    </submittedName>
</protein>
<dbReference type="CDD" id="cd00637">
    <property type="entry name" value="7tm_classA_rhodopsin-like"/>
    <property type="match status" value="1"/>
</dbReference>
<dbReference type="InterPro" id="IPR000276">
    <property type="entry name" value="GPCR_Rhodpsn"/>
</dbReference>
<dbReference type="InterPro" id="IPR029058">
    <property type="entry name" value="AB_hydrolase_fold"/>
</dbReference>
<dbReference type="InterPro" id="IPR017452">
    <property type="entry name" value="GPCR_Rhodpsn_7TM"/>
</dbReference>
<name>A0AA47M9F4_MERPO</name>
<reference evidence="7" key="1">
    <citation type="journal article" date="2023" name="Front. Mar. Sci.">
        <title>A new Merluccius polli reference genome to investigate the effects of global change in West African waters.</title>
        <authorList>
            <person name="Mateo J.L."/>
            <person name="Blanco-Fernandez C."/>
            <person name="Garcia-Vazquez E."/>
            <person name="Machado-Schiaffino G."/>
        </authorList>
    </citation>
    <scope>NUCLEOTIDE SEQUENCE</scope>
    <source>
        <strain evidence="7">C29</strain>
        <tissue evidence="7">Fin</tissue>
    </source>
</reference>
<feature type="transmembrane region" description="Helical" evidence="5">
    <location>
        <begin position="302"/>
        <end position="321"/>
    </location>
</feature>
<keyword evidence="7" id="KW-0675">Receptor</keyword>
<dbReference type="AlphaFoldDB" id="A0AA47M9F4"/>
<evidence type="ECO:0000259" key="6">
    <source>
        <dbReference type="PROSITE" id="PS50262"/>
    </source>
</evidence>
<gene>
    <name evidence="7" type="primary">or131-2_9</name>
    <name evidence="7" type="ORF">N1851_028196</name>
</gene>
<dbReference type="FunFam" id="1.20.1070.10:FF:000096">
    <property type="entry name" value="Odorant receptor 131-2"/>
    <property type="match status" value="1"/>
</dbReference>
<evidence type="ECO:0000313" key="7">
    <source>
        <dbReference type="EMBL" id="KAK0135932.1"/>
    </source>
</evidence>
<evidence type="ECO:0000256" key="3">
    <source>
        <dbReference type="ARBA" id="ARBA00022989"/>
    </source>
</evidence>
<dbReference type="GO" id="GO:0004984">
    <property type="term" value="F:olfactory receptor activity"/>
    <property type="evidence" value="ECO:0007669"/>
    <property type="project" value="TreeGrafter"/>
</dbReference>
<proteinExistence type="predicted"/>
<dbReference type="SUPFAM" id="SSF53474">
    <property type="entry name" value="alpha/beta-Hydrolases"/>
    <property type="match status" value="1"/>
</dbReference>
<dbReference type="Gene3D" id="3.40.50.1820">
    <property type="entry name" value="alpha/beta hydrolase"/>
    <property type="match status" value="2"/>
</dbReference>
<feature type="domain" description="G-protein coupled receptors family 1 profile" evidence="6">
    <location>
        <begin position="111"/>
        <end position="357"/>
    </location>
</feature>
<dbReference type="Pfam" id="PF00001">
    <property type="entry name" value="7tm_1"/>
    <property type="match status" value="1"/>
</dbReference>
<dbReference type="GO" id="GO:0005549">
    <property type="term" value="F:odorant binding"/>
    <property type="evidence" value="ECO:0007669"/>
    <property type="project" value="TreeGrafter"/>
</dbReference>